<feature type="binding site" evidence="12">
    <location>
        <position position="220"/>
    </location>
    <ligand>
        <name>Zn(2+)</name>
        <dbReference type="ChEBI" id="CHEBI:29105"/>
    </ligand>
</feature>
<keyword evidence="9 12" id="KW-0067">ATP-binding</keyword>
<keyword evidence="8 12" id="KW-0862">Zinc</keyword>
<dbReference type="InterPro" id="IPR009080">
    <property type="entry name" value="tRNAsynth_Ia_anticodon-bd"/>
</dbReference>
<dbReference type="Gene3D" id="3.40.50.620">
    <property type="entry name" value="HUPs"/>
    <property type="match status" value="1"/>
</dbReference>
<comment type="caution">
    <text evidence="14">The sequence shown here is derived from an EMBL/GenBank/DDBJ whole genome shotgun (WGS) entry which is preliminary data.</text>
</comment>
<evidence type="ECO:0000313" key="14">
    <source>
        <dbReference type="EMBL" id="OGY73927.1"/>
    </source>
</evidence>
<evidence type="ECO:0000256" key="6">
    <source>
        <dbReference type="ARBA" id="ARBA00022723"/>
    </source>
</evidence>
<feature type="short sequence motif" description="'HIGH' region" evidence="12">
    <location>
        <begin position="29"/>
        <end position="39"/>
    </location>
</feature>
<evidence type="ECO:0000256" key="12">
    <source>
        <dbReference type="HAMAP-Rule" id="MF_00041"/>
    </source>
</evidence>
<keyword evidence="6 12" id="KW-0479">Metal-binding</keyword>
<comment type="similarity">
    <text evidence="2 12">Belongs to the class-I aminoacyl-tRNA synthetase family.</text>
</comment>
<dbReference type="Proteomes" id="UP000178315">
    <property type="component" value="Unassembled WGS sequence"/>
</dbReference>
<keyword evidence="11 12" id="KW-0030">Aminoacyl-tRNA synthetase</keyword>
<evidence type="ECO:0000256" key="11">
    <source>
        <dbReference type="ARBA" id="ARBA00023146"/>
    </source>
</evidence>
<dbReference type="AlphaFoldDB" id="A0A1G2AD28"/>
<feature type="binding site" evidence="12">
    <location>
        <position position="245"/>
    </location>
    <ligand>
        <name>Zn(2+)</name>
        <dbReference type="ChEBI" id="CHEBI:29105"/>
    </ligand>
</feature>
<evidence type="ECO:0000259" key="13">
    <source>
        <dbReference type="SMART" id="SM00840"/>
    </source>
</evidence>
<dbReference type="InterPro" id="IPR015803">
    <property type="entry name" value="Cys-tRNA-ligase"/>
</dbReference>
<dbReference type="InterPro" id="IPR014729">
    <property type="entry name" value="Rossmann-like_a/b/a_fold"/>
</dbReference>
<name>A0A1G2AD28_9BACT</name>
<evidence type="ECO:0000313" key="15">
    <source>
        <dbReference type="Proteomes" id="UP000178315"/>
    </source>
</evidence>
<evidence type="ECO:0000256" key="7">
    <source>
        <dbReference type="ARBA" id="ARBA00022741"/>
    </source>
</evidence>
<dbReference type="GO" id="GO:0005524">
    <property type="term" value="F:ATP binding"/>
    <property type="evidence" value="ECO:0007669"/>
    <property type="project" value="UniProtKB-UniRule"/>
</dbReference>
<proteinExistence type="inferred from homology"/>
<dbReference type="GO" id="GO:0004817">
    <property type="term" value="F:cysteine-tRNA ligase activity"/>
    <property type="evidence" value="ECO:0007669"/>
    <property type="project" value="UniProtKB-UniRule"/>
</dbReference>
<evidence type="ECO:0000256" key="3">
    <source>
        <dbReference type="ARBA" id="ARBA00011245"/>
    </source>
</evidence>
<dbReference type="SMART" id="SM00840">
    <property type="entry name" value="DALR_2"/>
    <property type="match status" value="1"/>
</dbReference>
<comment type="subunit">
    <text evidence="3 12">Monomer.</text>
</comment>
<dbReference type="GO" id="GO:0005829">
    <property type="term" value="C:cytosol"/>
    <property type="evidence" value="ECO:0007669"/>
    <property type="project" value="TreeGrafter"/>
</dbReference>
<keyword evidence="7 12" id="KW-0547">Nucleotide-binding</keyword>
<dbReference type="Gene3D" id="1.20.120.1910">
    <property type="entry name" value="Cysteine-tRNA ligase, C-terminal anti-codon recognition domain"/>
    <property type="match status" value="1"/>
</dbReference>
<dbReference type="InterPro" id="IPR032678">
    <property type="entry name" value="tRNA-synt_1_cat_dom"/>
</dbReference>
<dbReference type="NCBIfam" id="TIGR00435">
    <property type="entry name" value="cysS"/>
    <property type="match status" value="1"/>
</dbReference>
<keyword evidence="10 12" id="KW-0648">Protein biosynthesis</keyword>
<feature type="short sequence motif" description="'KMSKS' region" evidence="12">
    <location>
        <begin position="277"/>
        <end position="281"/>
    </location>
</feature>
<dbReference type="Pfam" id="PF09190">
    <property type="entry name" value="DALR_2"/>
    <property type="match status" value="1"/>
</dbReference>
<dbReference type="SUPFAM" id="SSF52374">
    <property type="entry name" value="Nucleotidylyl transferase"/>
    <property type="match status" value="1"/>
</dbReference>
<reference evidence="14 15" key="1">
    <citation type="journal article" date="2016" name="Nat. Commun.">
        <title>Thousands of microbial genomes shed light on interconnected biogeochemical processes in an aquifer system.</title>
        <authorList>
            <person name="Anantharaman K."/>
            <person name="Brown C.T."/>
            <person name="Hug L.A."/>
            <person name="Sharon I."/>
            <person name="Castelle C.J."/>
            <person name="Probst A.J."/>
            <person name="Thomas B.C."/>
            <person name="Singh A."/>
            <person name="Wilkins M.J."/>
            <person name="Karaoz U."/>
            <person name="Brodie E.L."/>
            <person name="Williams K.H."/>
            <person name="Hubbard S.S."/>
            <person name="Banfield J.F."/>
        </authorList>
    </citation>
    <scope>NUCLEOTIDE SEQUENCE [LARGE SCALE GENOMIC DNA]</scope>
</reference>
<evidence type="ECO:0000256" key="10">
    <source>
        <dbReference type="ARBA" id="ARBA00022917"/>
    </source>
</evidence>
<evidence type="ECO:0000256" key="8">
    <source>
        <dbReference type="ARBA" id="ARBA00022833"/>
    </source>
</evidence>
<sequence length="472" mass="53823">MILYNTLTRAKEKFTPFNKDRATLYACGPTVYDYAHIGHVRAYIFVDALARAIRYNGYALTHVMNITDVGHLTDDADQGEDKIERKAVAEKKTVWDIAYFYTDDFFQTMNSLGIVRPDIVCKATDHIPEMIALIKLIEKNGCAYQTGDGIYFDTSRIFHYGKLARLDVKSLEEGARVEPNPEKRNPTDFALWKFSPLDANRQMEWASPWGKGFPGWHIECTAMAVKYLGEQIDIHTGGIDHIPVHHTNEIAQAQGAFGKDVVRFWLHNEFMLVDGQKMSKSKGNFYRLSDITARGISPLALRYFFLQAHYRSPVNFTWESLRGVQKGLENLYEKIRQIQNSKLKIQNHNSKLKIHYTTQFLEAINDDLNTAKGLAVLWDMLKDGDLAEEEKYALALDFDQVLGLGLLAISPRESVPLPTQIKKLAKERESARAEHNFARSDELRRELESAGYDVMDTKTGQKIDVKKCLSGE</sequence>
<organism evidence="14 15">
    <name type="scientific">Candidatus Jacksonbacteria bacterium RIFCSPLOWO2_02_FULL_44_20</name>
    <dbReference type="NCBI Taxonomy" id="1798460"/>
    <lineage>
        <taxon>Bacteria</taxon>
        <taxon>Candidatus Jacksoniibacteriota</taxon>
    </lineage>
</organism>
<dbReference type="Pfam" id="PF23493">
    <property type="entry name" value="CysS_C"/>
    <property type="match status" value="1"/>
</dbReference>
<feature type="binding site" evidence="12">
    <location>
        <position position="249"/>
    </location>
    <ligand>
        <name>Zn(2+)</name>
        <dbReference type="ChEBI" id="CHEBI:29105"/>
    </ligand>
</feature>
<dbReference type="SUPFAM" id="SSF47323">
    <property type="entry name" value="Anticodon-binding domain of a subclass of class I aminoacyl-tRNA synthetases"/>
    <property type="match status" value="1"/>
</dbReference>
<accession>A0A1G2AD28</accession>
<feature type="binding site" evidence="12">
    <location>
        <position position="280"/>
    </location>
    <ligand>
        <name>ATP</name>
        <dbReference type="ChEBI" id="CHEBI:30616"/>
    </ligand>
</feature>
<protein>
    <recommendedName>
        <fullName evidence="12">Cysteine--tRNA ligase</fullName>
        <ecNumber evidence="12">6.1.1.16</ecNumber>
    </recommendedName>
    <alternativeName>
        <fullName evidence="12">Cysteinyl-tRNA synthetase</fullName>
        <shortName evidence="12">CysRS</shortName>
    </alternativeName>
</protein>
<keyword evidence="4 12" id="KW-0963">Cytoplasm</keyword>
<dbReference type="PANTHER" id="PTHR10890:SF3">
    <property type="entry name" value="CYSTEINE--TRNA LIGASE, CYTOPLASMIC"/>
    <property type="match status" value="1"/>
</dbReference>
<feature type="binding site" evidence="12">
    <location>
        <position position="27"/>
    </location>
    <ligand>
        <name>Zn(2+)</name>
        <dbReference type="ChEBI" id="CHEBI:29105"/>
    </ligand>
</feature>
<gene>
    <name evidence="12" type="primary">cysS</name>
    <name evidence="14" type="ORF">A3H61_01960</name>
</gene>
<dbReference type="Pfam" id="PF01406">
    <property type="entry name" value="tRNA-synt_1e"/>
    <property type="match status" value="1"/>
</dbReference>
<evidence type="ECO:0000256" key="5">
    <source>
        <dbReference type="ARBA" id="ARBA00022598"/>
    </source>
</evidence>
<dbReference type="GO" id="GO:0008270">
    <property type="term" value="F:zinc ion binding"/>
    <property type="evidence" value="ECO:0007669"/>
    <property type="project" value="UniProtKB-UniRule"/>
</dbReference>
<dbReference type="InterPro" id="IPR015273">
    <property type="entry name" value="Cys-tRNA-synt_Ia_DALR"/>
</dbReference>
<evidence type="ECO:0000256" key="9">
    <source>
        <dbReference type="ARBA" id="ARBA00022840"/>
    </source>
</evidence>
<dbReference type="InterPro" id="IPR056411">
    <property type="entry name" value="CysS_C"/>
</dbReference>
<comment type="cofactor">
    <cofactor evidence="12">
        <name>Zn(2+)</name>
        <dbReference type="ChEBI" id="CHEBI:29105"/>
    </cofactor>
    <text evidence="12">Binds 1 zinc ion per subunit.</text>
</comment>
<dbReference type="InterPro" id="IPR024909">
    <property type="entry name" value="Cys-tRNA/MSH_ligase"/>
</dbReference>
<evidence type="ECO:0000256" key="1">
    <source>
        <dbReference type="ARBA" id="ARBA00004496"/>
    </source>
</evidence>
<evidence type="ECO:0000256" key="2">
    <source>
        <dbReference type="ARBA" id="ARBA00005594"/>
    </source>
</evidence>
<dbReference type="PRINTS" id="PR00983">
    <property type="entry name" value="TRNASYNTHCYS"/>
</dbReference>
<feature type="domain" description="Cysteinyl-tRNA synthetase class Ia DALR" evidence="13">
    <location>
        <begin position="359"/>
        <end position="415"/>
    </location>
</feature>
<dbReference type="CDD" id="cd00672">
    <property type="entry name" value="CysRS_core"/>
    <property type="match status" value="1"/>
</dbReference>
<evidence type="ECO:0000256" key="4">
    <source>
        <dbReference type="ARBA" id="ARBA00022490"/>
    </source>
</evidence>
<comment type="catalytic activity">
    <reaction evidence="12">
        <text>tRNA(Cys) + L-cysteine + ATP = L-cysteinyl-tRNA(Cys) + AMP + diphosphate</text>
        <dbReference type="Rhea" id="RHEA:17773"/>
        <dbReference type="Rhea" id="RHEA-COMP:9661"/>
        <dbReference type="Rhea" id="RHEA-COMP:9679"/>
        <dbReference type="ChEBI" id="CHEBI:30616"/>
        <dbReference type="ChEBI" id="CHEBI:33019"/>
        <dbReference type="ChEBI" id="CHEBI:35235"/>
        <dbReference type="ChEBI" id="CHEBI:78442"/>
        <dbReference type="ChEBI" id="CHEBI:78517"/>
        <dbReference type="ChEBI" id="CHEBI:456215"/>
        <dbReference type="EC" id="6.1.1.16"/>
    </reaction>
</comment>
<dbReference type="GO" id="GO:0006423">
    <property type="term" value="P:cysteinyl-tRNA aminoacylation"/>
    <property type="evidence" value="ECO:0007669"/>
    <property type="project" value="UniProtKB-UniRule"/>
</dbReference>
<comment type="subcellular location">
    <subcellularLocation>
        <location evidence="1 12">Cytoplasm</location>
    </subcellularLocation>
</comment>
<dbReference type="HAMAP" id="MF_00041">
    <property type="entry name" value="Cys_tRNA_synth"/>
    <property type="match status" value="1"/>
</dbReference>
<dbReference type="EC" id="6.1.1.16" evidence="12"/>
<dbReference type="PANTHER" id="PTHR10890">
    <property type="entry name" value="CYSTEINYL-TRNA SYNTHETASE"/>
    <property type="match status" value="1"/>
</dbReference>
<dbReference type="EMBL" id="MHJU01000005">
    <property type="protein sequence ID" value="OGY73927.1"/>
    <property type="molecule type" value="Genomic_DNA"/>
</dbReference>
<keyword evidence="5 12" id="KW-0436">Ligase</keyword>